<evidence type="ECO:0000313" key="1">
    <source>
        <dbReference type="EMBL" id="KAJ0174817.1"/>
    </source>
</evidence>
<dbReference type="EMBL" id="CM034403">
    <property type="protein sequence ID" value="KAJ0174817.1"/>
    <property type="molecule type" value="Genomic_DNA"/>
</dbReference>
<comment type="caution">
    <text evidence="1">The sequence shown here is derived from an EMBL/GenBank/DDBJ whole genome shotgun (WGS) entry which is preliminary data.</text>
</comment>
<keyword evidence="2" id="KW-1185">Reference proteome</keyword>
<dbReference type="Proteomes" id="UP000824533">
    <property type="component" value="Linkage Group LG17"/>
</dbReference>
<name>A0ACC1CU38_9NEOP</name>
<sequence length="559" mass="64560">MLILLKAKLLLCLIASTKATTGKGNLPNLQVISNIIQQLLQPDLIDQYVRPYIQSLQFPKTNHNAKEPVFRVTDDVSIEKAIKAKVDDLKPFLQDNEADELDNDHKDENDTTIIEFIPKTKYSENKTAFKISTENFKKLRNKIKRALEKENVTSKTRKLVIKTLDGMLANMVNNTCTYKAVDPEKVLRDGQNIDSLLKKKNLSLPEWEHFKQSFVNFNNDNDLKEVLKMFKPFYNYFNKYMKQLETDKYVVTCRLNLKDRSNDLRRTKKRITAKDPCNGFKLCSEELKSFLADFYNSLNDTLVSVFRNYAAMYERDVTIDSSIEKEAVISELNKAGDKAEKKVKKIFKKELMQLNFDKGKNTKTNVKILKEYIKNNVHHIKTHTIRHLENELKALKAKLLLIVKEDLDVNIDVDLGNLQGEFESKICRIFSSCNGAYFARRTIVPWKNTHLKDKNSVYVKVSLNLDKQLKDTVFRSNRQLLGVDKLKRHANRRLGNLHKVDLLKYTSDKFSITRTTLINNSTTIIPKTVNSTISSVPKTAKSTLTKDSPDLFRESDMSI</sequence>
<evidence type="ECO:0000313" key="2">
    <source>
        <dbReference type="Proteomes" id="UP000824533"/>
    </source>
</evidence>
<reference evidence="1 2" key="1">
    <citation type="journal article" date="2021" name="Front. Genet.">
        <title>Chromosome-Level Genome Assembly Reveals Significant Gene Expansion in the Toll and IMD Signaling Pathways of Dendrolimus kikuchii.</title>
        <authorList>
            <person name="Zhou J."/>
            <person name="Wu P."/>
            <person name="Xiong Z."/>
            <person name="Liu N."/>
            <person name="Zhao N."/>
            <person name="Ji M."/>
            <person name="Qiu Y."/>
            <person name="Yang B."/>
        </authorList>
    </citation>
    <scope>NUCLEOTIDE SEQUENCE [LARGE SCALE GENOMIC DNA]</scope>
    <source>
        <strain evidence="1">Ann1</strain>
    </source>
</reference>
<organism evidence="1 2">
    <name type="scientific">Dendrolimus kikuchii</name>
    <dbReference type="NCBI Taxonomy" id="765133"/>
    <lineage>
        <taxon>Eukaryota</taxon>
        <taxon>Metazoa</taxon>
        <taxon>Ecdysozoa</taxon>
        <taxon>Arthropoda</taxon>
        <taxon>Hexapoda</taxon>
        <taxon>Insecta</taxon>
        <taxon>Pterygota</taxon>
        <taxon>Neoptera</taxon>
        <taxon>Endopterygota</taxon>
        <taxon>Lepidoptera</taxon>
        <taxon>Glossata</taxon>
        <taxon>Ditrysia</taxon>
        <taxon>Bombycoidea</taxon>
        <taxon>Lasiocampidae</taxon>
        <taxon>Dendrolimus</taxon>
    </lineage>
</organism>
<gene>
    <name evidence="1" type="ORF">K1T71_009925</name>
</gene>
<protein>
    <submittedName>
        <fullName evidence="1">Uncharacterized protein</fullName>
    </submittedName>
</protein>
<accession>A0ACC1CU38</accession>
<proteinExistence type="predicted"/>